<keyword evidence="1" id="KW-0805">Transcription regulation</keyword>
<feature type="region of interest" description="Disordered" evidence="4">
    <location>
        <begin position="337"/>
        <end position="361"/>
    </location>
</feature>
<evidence type="ECO:0000256" key="1">
    <source>
        <dbReference type="ARBA" id="ARBA00023015"/>
    </source>
</evidence>
<sequence>MPDPPHRRARLKDIAQAAGVSVTTASRALHGVTGGARAPSAGTTERVRAAAARLGYSRDQLASGLRTRRSRLLGMLVPRLSDYVLATIYEGVEEAARLAGYRTVVANTYDDPDEQRARAEVMLDHRVEGLIIGDASERGDLLADLERRGVPFVLVSRRTGAHPAVTGDDVTGGRLVAEHLLDRGHTRVAVLAGEPYASTGSDRTRGFLECWAAAGRTVPADRVVHGPFDAAGGRQAMQRVLDAPGPLPTAVFAVNDFAAIGAMGALRDAGLRVGQDVAIVGYNDVSLAAELPIPLSTVATPNLEMGRRGVELLVEILDGARPASVLLPPRLRVRASSDPVQVGGKTAGQPYPTHEEGEEER</sequence>
<dbReference type="Gene3D" id="3.40.50.2300">
    <property type="match status" value="2"/>
</dbReference>
<dbReference type="InterPro" id="IPR010982">
    <property type="entry name" value="Lambda_DNA-bd_dom_sf"/>
</dbReference>
<dbReference type="PROSITE" id="PS50932">
    <property type="entry name" value="HTH_LACI_2"/>
    <property type="match status" value="1"/>
</dbReference>
<dbReference type="Pfam" id="PF13377">
    <property type="entry name" value="Peripla_BP_3"/>
    <property type="match status" value="1"/>
</dbReference>
<evidence type="ECO:0000256" key="4">
    <source>
        <dbReference type="SAM" id="MobiDB-lite"/>
    </source>
</evidence>
<feature type="domain" description="HTH lacI-type" evidence="5">
    <location>
        <begin position="9"/>
        <end position="67"/>
    </location>
</feature>
<dbReference type="PANTHER" id="PTHR30146">
    <property type="entry name" value="LACI-RELATED TRANSCRIPTIONAL REPRESSOR"/>
    <property type="match status" value="1"/>
</dbReference>
<gene>
    <name evidence="6" type="ORF">GCM10023320_29480</name>
</gene>
<comment type="caution">
    <text evidence="6">The sequence shown here is derived from an EMBL/GenBank/DDBJ whole genome shotgun (WGS) entry which is preliminary data.</text>
</comment>
<keyword evidence="2 6" id="KW-0238">DNA-binding</keyword>
<evidence type="ECO:0000313" key="7">
    <source>
        <dbReference type="Proteomes" id="UP001500804"/>
    </source>
</evidence>
<proteinExistence type="predicted"/>
<protein>
    <submittedName>
        <fullName evidence="6">LacI family DNA-binding transcriptional regulator</fullName>
    </submittedName>
</protein>
<name>A0ABP9NIJ1_9PSEU</name>
<dbReference type="EMBL" id="BAABJO010000009">
    <property type="protein sequence ID" value="GAA5121133.1"/>
    <property type="molecule type" value="Genomic_DNA"/>
</dbReference>
<reference evidence="7" key="1">
    <citation type="journal article" date="2019" name="Int. J. Syst. Evol. Microbiol.">
        <title>The Global Catalogue of Microorganisms (GCM) 10K type strain sequencing project: providing services to taxonomists for standard genome sequencing and annotation.</title>
        <authorList>
            <consortium name="The Broad Institute Genomics Platform"/>
            <consortium name="The Broad Institute Genome Sequencing Center for Infectious Disease"/>
            <person name="Wu L."/>
            <person name="Ma J."/>
        </authorList>
    </citation>
    <scope>NUCLEOTIDE SEQUENCE [LARGE SCALE GENOMIC DNA]</scope>
    <source>
        <strain evidence="7">JCM 18302</strain>
    </source>
</reference>
<dbReference type="Gene3D" id="1.10.260.40">
    <property type="entry name" value="lambda repressor-like DNA-binding domains"/>
    <property type="match status" value="1"/>
</dbReference>
<dbReference type="SUPFAM" id="SSF53822">
    <property type="entry name" value="Periplasmic binding protein-like I"/>
    <property type="match status" value="1"/>
</dbReference>
<dbReference type="PANTHER" id="PTHR30146:SF109">
    <property type="entry name" value="HTH-TYPE TRANSCRIPTIONAL REGULATOR GALS"/>
    <property type="match status" value="1"/>
</dbReference>
<keyword evidence="7" id="KW-1185">Reference proteome</keyword>
<dbReference type="SUPFAM" id="SSF47413">
    <property type="entry name" value="lambda repressor-like DNA-binding domains"/>
    <property type="match status" value="1"/>
</dbReference>
<evidence type="ECO:0000259" key="5">
    <source>
        <dbReference type="PROSITE" id="PS50932"/>
    </source>
</evidence>
<dbReference type="SMART" id="SM00354">
    <property type="entry name" value="HTH_LACI"/>
    <property type="match status" value="1"/>
</dbReference>
<evidence type="ECO:0000256" key="2">
    <source>
        <dbReference type="ARBA" id="ARBA00023125"/>
    </source>
</evidence>
<dbReference type="RefSeq" id="WP_345605598.1">
    <property type="nucleotide sequence ID" value="NZ_BAABJO010000009.1"/>
</dbReference>
<dbReference type="InterPro" id="IPR028082">
    <property type="entry name" value="Peripla_BP_I"/>
</dbReference>
<dbReference type="CDD" id="cd06285">
    <property type="entry name" value="PBP1_LacI-like"/>
    <property type="match status" value="1"/>
</dbReference>
<organism evidence="6 7">
    <name type="scientific">Pseudonocardia adelaidensis</name>
    <dbReference type="NCBI Taxonomy" id="648754"/>
    <lineage>
        <taxon>Bacteria</taxon>
        <taxon>Bacillati</taxon>
        <taxon>Actinomycetota</taxon>
        <taxon>Actinomycetes</taxon>
        <taxon>Pseudonocardiales</taxon>
        <taxon>Pseudonocardiaceae</taxon>
        <taxon>Pseudonocardia</taxon>
    </lineage>
</organism>
<dbReference type="InterPro" id="IPR046335">
    <property type="entry name" value="LacI/GalR-like_sensor"/>
</dbReference>
<dbReference type="GO" id="GO:0003677">
    <property type="term" value="F:DNA binding"/>
    <property type="evidence" value="ECO:0007669"/>
    <property type="project" value="UniProtKB-KW"/>
</dbReference>
<keyword evidence="3" id="KW-0804">Transcription</keyword>
<evidence type="ECO:0000313" key="6">
    <source>
        <dbReference type="EMBL" id="GAA5121133.1"/>
    </source>
</evidence>
<dbReference type="Pfam" id="PF00356">
    <property type="entry name" value="LacI"/>
    <property type="match status" value="1"/>
</dbReference>
<dbReference type="PROSITE" id="PS00356">
    <property type="entry name" value="HTH_LACI_1"/>
    <property type="match status" value="1"/>
</dbReference>
<evidence type="ECO:0000256" key="3">
    <source>
        <dbReference type="ARBA" id="ARBA00023163"/>
    </source>
</evidence>
<dbReference type="Proteomes" id="UP001500804">
    <property type="component" value="Unassembled WGS sequence"/>
</dbReference>
<accession>A0ABP9NIJ1</accession>
<dbReference type="CDD" id="cd01392">
    <property type="entry name" value="HTH_LacI"/>
    <property type="match status" value="1"/>
</dbReference>
<dbReference type="InterPro" id="IPR000843">
    <property type="entry name" value="HTH_LacI"/>
</dbReference>